<dbReference type="PROSITE" id="PS50090">
    <property type="entry name" value="MYB_LIKE"/>
    <property type="match status" value="2"/>
</dbReference>
<keyword evidence="3" id="KW-0805">Transcription regulation</keyword>
<dbReference type="InterPro" id="IPR017930">
    <property type="entry name" value="Myb_dom"/>
</dbReference>
<dbReference type="AlphaFoldDB" id="B8LM22"/>
<dbReference type="InterPro" id="IPR001005">
    <property type="entry name" value="SANT/Myb"/>
</dbReference>
<accession>B8LM22</accession>
<evidence type="ECO:0000259" key="9">
    <source>
        <dbReference type="PROSITE" id="PS51294"/>
    </source>
</evidence>
<evidence type="ECO:0000256" key="1">
    <source>
        <dbReference type="ARBA" id="ARBA00004123"/>
    </source>
</evidence>
<keyword evidence="2" id="KW-0677">Repeat</keyword>
<feature type="domain" description="HTH myb-type" evidence="9">
    <location>
        <begin position="71"/>
        <end position="120"/>
    </location>
</feature>
<dbReference type="Gene3D" id="1.10.10.60">
    <property type="entry name" value="Homeodomain-like"/>
    <property type="match status" value="2"/>
</dbReference>
<dbReference type="OMA" id="CSANDNP"/>
<reference evidence="10" key="1">
    <citation type="submission" date="2007-06" db="EMBL/GenBank/DDBJ databases">
        <title>Full length cDNA sequences from Sitka Spruce (Picea sitchensis).</title>
        <authorList>
            <person name="Ralph S.G."/>
            <person name="Chun H.E."/>
            <person name="Liao N."/>
            <person name="Ali J."/>
            <person name="Reid K."/>
            <person name="Kolosova N."/>
            <person name="Cooper N."/>
            <person name="Cullis C."/>
            <person name="Jancsik S."/>
            <person name="Moore R."/>
            <person name="Mayo M."/>
            <person name="Wagner S."/>
            <person name="Holt R.A."/>
            <person name="Jones S.J.M."/>
            <person name="Marra M.A."/>
            <person name="Ritland C.E."/>
            <person name="Ritland K."/>
            <person name="Bohlmann J."/>
        </authorList>
    </citation>
    <scope>NUCLEOTIDE SEQUENCE</scope>
    <source>
        <tissue evidence="10">Green portion of the leader tissue</tissue>
    </source>
</reference>
<feature type="domain" description="Myb-like" evidence="8">
    <location>
        <begin position="66"/>
        <end position="116"/>
    </location>
</feature>
<evidence type="ECO:0000256" key="5">
    <source>
        <dbReference type="ARBA" id="ARBA00023163"/>
    </source>
</evidence>
<feature type="domain" description="Myb-like" evidence="8">
    <location>
        <begin position="14"/>
        <end position="65"/>
    </location>
</feature>
<dbReference type="PANTHER" id="PTHR45614:SF82">
    <property type="entry name" value="OS01G0977300 PROTEIN"/>
    <property type="match status" value="1"/>
</dbReference>
<dbReference type="SUPFAM" id="SSF46689">
    <property type="entry name" value="Homeodomain-like"/>
    <property type="match status" value="1"/>
</dbReference>
<keyword evidence="6" id="KW-0539">Nucleus</keyword>
<evidence type="ECO:0000256" key="4">
    <source>
        <dbReference type="ARBA" id="ARBA00023125"/>
    </source>
</evidence>
<evidence type="ECO:0000256" key="6">
    <source>
        <dbReference type="ARBA" id="ARBA00023242"/>
    </source>
</evidence>
<sequence>MGVPKDEAAVTMAVAERIKGPWSPEEDATLHRLVEKYGPRNWSQISRGIPGRSGKSCRLRWCNQLSPQVEHRPFSPHEDATIIQAHARHGNKWATIARLLPGRTDNAIKNHWNSTLRRRYHGEKDHSNGLVVNLESAAEDKEAMISLTATAPAMVPALVFAAAADSSRKRSNSSCSANDNPGDAEVESRRLKRLNFSESPTSSDNNNNNNEEDTISGHCNSVAPGSSPVQQLHRPVPRQSAFNCYEAVKMHEEASASVSASGSAGAFDPPTSLSLSLPGSGSFSENNSSGECSPIEQSFETKSAKFQAYQQQTGYSFADPFPVSGYLKTEEAMAMMSTAVKIAIGQALPLIFQLSSGNSHGGCSGDYSNFGGSLLSIMREMIAKEVQNYTNGSQCSNQGPGLNSVAPVFREVGLMLKK</sequence>
<keyword evidence="4" id="KW-0238">DNA-binding</keyword>
<dbReference type="PROSITE" id="PS51294">
    <property type="entry name" value="HTH_MYB"/>
    <property type="match status" value="2"/>
</dbReference>
<dbReference type="Pfam" id="PF00249">
    <property type="entry name" value="Myb_DNA-binding"/>
    <property type="match status" value="2"/>
</dbReference>
<name>B8LM22_PICSI</name>
<dbReference type="FunFam" id="1.10.10.60:FF:000344">
    <property type="entry name" value="Transcription factor MYB44"/>
    <property type="match status" value="1"/>
</dbReference>
<keyword evidence="5" id="KW-0804">Transcription</keyword>
<evidence type="ECO:0000256" key="2">
    <source>
        <dbReference type="ARBA" id="ARBA00022737"/>
    </source>
</evidence>
<dbReference type="GO" id="GO:0000981">
    <property type="term" value="F:DNA-binding transcription factor activity, RNA polymerase II-specific"/>
    <property type="evidence" value="ECO:0007669"/>
    <property type="project" value="TreeGrafter"/>
</dbReference>
<proteinExistence type="evidence at transcript level"/>
<comment type="subcellular location">
    <subcellularLocation>
        <location evidence="1">Nucleus</location>
    </subcellularLocation>
</comment>
<dbReference type="EMBL" id="EF676820">
    <property type="protein sequence ID" value="ABR16702.1"/>
    <property type="molecule type" value="mRNA"/>
</dbReference>
<feature type="domain" description="HTH myb-type" evidence="9">
    <location>
        <begin position="19"/>
        <end position="69"/>
    </location>
</feature>
<dbReference type="PANTHER" id="PTHR45614">
    <property type="entry name" value="MYB PROTEIN-RELATED"/>
    <property type="match status" value="1"/>
</dbReference>
<evidence type="ECO:0000256" key="7">
    <source>
        <dbReference type="SAM" id="MobiDB-lite"/>
    </source>
</evidence>
<dbReference type="InterPro" id="IPR050560">
    <property type="entry name" value="MYB_TF"/>
</dbReference>
<dbReference type="SMART" id="SM00717">
    <property type="entry name" value="SANT"/>
    <property type="match status" value="2"/>
</dbReference>
<evidence type="ECO:0000256" key="3">
    <source>
        <dbReference type="ARBA" id="ARBA00023015"/>
    </source>
</evidence>
<organism evidence="10">
    <name type="scientific">Picea sitchensis</name>
    <name type="common">Sitka spruce</name>
    <name type="synonym">Pinus sitchensis</name>
    <dbReference type="NCBI Taxonomy" id="3332"/>
    <lineage>
        <taxon>Eukaryota</taxon>
        <taxon>Viridiplantae</taxon>
        <taxon>Streptophyta</taxon>
        <taxon>Embryophyta</taxon>
        <taxon>Tracheophyta</taxon>
        <taxon>Spermatophyta</taxon>
        <taxon>Pinopsida</taxon>
        <taxon>Pinidae</taxon>
        <taxon>Conifers I</taxon>
        <taxon>Pinales</taxon>
        <taxon>Pinaceae</taxon>
        <taxon>Picea</taxon>
    </lineage>
</organism>
<dbReference type="GO" id="GO:0005634">
    <property type="term" value="C:nucleus"/>
    <property type="evidence" value="ECO:0007669"/>
    <property type="project" value="UniProtKB-SubCell"/>
</dbReference>
<feature type="compositionally biased region" description="Polar residues" evidence="7">
    <location>
        <begin position="217"/>
        <end position="230"/>
    </location>
</feature>
<evidence type="ECO:0000259" key="8">
    <source>
        <dbReference type="PROSITE" id="PS50090"/>
    </source>
</evidence>
<feature type="region of interest" description="Disordered" evidence="7">
    <location>
        <begin position="169"/>
        <end position="235"/>
    </location>
</feature>
<dbReference type="GO" id="GO:0000978">
    <property type="term" value="F:RNA polymerase II cis-regulatory region sequence-specific DNA binding"/>
    <property type="evidence" value="ECO:0007669"/>
    <property type="project" value="TreeGrafter"/>
</dbReference>
<evidence type="ECO:0000313" key="10">
    <source>
        <dbReference type="EMBL" id="ABR16702.1"/>
    </source>
</evidence>
<dbReference type="FunFam" id="1.10.10.60:FF:000060">
    <property type="entry name" value="MYB transcription factor"/>
    <property type="match status" value="1"/>
</dbReference>
<dbReference type="InterPro" id="IPR009057">
    <property type="entry name" value="Homeodomain-like_sf"/>
</dbReference>
<dbReference type="CDD" id="cd00167">
    <property type="entry name" value="SANT"/>
    <property type="match status" value="2"/>
</dbReference>
<protein>
    <submittedName>
        <fullName evidence="10">Uncharacterized protein</fullName>
    </submittedName>
</protein>